<evidence type="ECO:0000256" key="1">
    <source>
        <dbReference type="ARBA" id="ARBA00023015"/>
    </source>
</evidence>
<evidence type="ECO:0000313" key="5">
    <source>
        <dbReference type="EMBL" id="EIW17497.1"/>
    </source>
</evidence>
<keyword evidence="2" id="KW-0238">DNA-binding</keyword>
<dbReference type="Gene3D" id="2.60.120.10">
    <property type="entry name" value="Jelly Rolls"/>
    <property type="match status" value="1"/>
</dbReference>
<keyword evidence="6" id="KW-1185">Reference proteome</keyword>
<evidence type="ECO:0000256" key="3">
    <source>
        <dbReference type="ARBA" id="ARBA00023163"/>
    </source>
</evidence>
<dbReference type="Gene3D" id="1.10.10.60">
    <property type="entry name" value="Homeodomain-like"/>
    <property type="match status" value="2"/>
</dbReference>
<dbReference type="Pfam" id="PF02311">
    <property type="entry name" value="AraC_binding"/>
    <property type="match status" value="1"/>
</dbReference>
<dbReference type="OrthoDB" id="182534at2"/>
<dbReference type="AlphaFoldDB" id="I9AX80"/>
<dbReference type="InterPro" id="IPR014710">
    <property type="entry name" value="RmlC-like_jellyroll"/>
</dbReference>
<dbReference type="EMBL" id="AKVJ01000030">
    <property type="protein sequence ID" value="EIW17497.1"/>
    <property type="molecule type" value="Genomic_DNA"/>
</dbReference>
<dbReference type="PANTHER" id="PTHR43280:SF28">
    <property type="entry name" value="HTH-TYPE TRANSCRIPTIONAL ACTIVATOR RHAS"/>
    <property type="match status" value="1"/>
</dbReference>
<dbReference type="RefSeq" id="WP_007935951.1">
    <property type="nucleotide sequence ID" value="NZ_AKVJ01000030.1"/>
</dbReference>
<comment type="caution">
    <text evidence="5">The sequence shown here is derived from an EMBL/GenBank/DDBJ whole genome shotgun (WGS) entry which is preliminary data.</text>
</comment>
<dbReference type="Proteomes" id="UP000004324">
    <property type="component" value="Unassembled WGS sequence"/>
</dbReference>
<organism evidence="5 6">
    <name type="scientific">Pelosinus fermentans B4</name>
    <dbReference type="NCBI Taxonomy" id="1149862"/>
    <lineage>
        <taxon>Bacteria</taxon>
        <taxon>Bacillati</taxon>
        <taxon>Bacillota</taxon>
        <taxon>Negativicutes</taxon>
        <taxon>Selenomonadales</taxon>
        <taxon>Sporomusaceae</taxon>
        <taxon>Pelosinus</taxon>
    </lineage>
</organism>
<dbReference type="PATRIC" id="fig|1149862.3.peg.3215"/>
<dbReference type="SUPFAM" id="SSF51215">
    <property type="entry name" value="Regulatory protein AraC"/>
    <property type="match status" value="1"/>
</dbReference>
<dbReference type="InterPro" id="IPR037923">
    <property type="entry name" value="HTH-like"/>
</dbReference>
<gene>
    <name evidence="5" type="ORF">FB4_4246</name>
</gene>
<dbReference type="Pfam" id="PF12833">
    <property type="entry name" value="HTH_18"/>
    <property type="match status" value="1"/>
</dbReference>
<keyword evidence="3" id="KW-0804">Transcription</keyword>
<sequence length="288" mass="33258">MIQCFVKNDYKSIFENNHIPKLLHVCKAEQDDNLFPRIMHMHHDMVEVVLIKAGSGTYTIGNRKYETRKGDILIYNKGVLHDERSNPKATISTYVCGFTDLKIRGLERNFLIGNDVRPIIHSGDYFSTIENIFEIMYSEIFSNKKGVEETGNYLLLSLITILIRLVDLSKEEMTEEEFELGERIKKYIDDNFLNKLSIKSLSKDLGISQYYLIHSFKKKTGYSPMQYIINRKIGEAQNLLINTNFSVAKIAAMIGHDNPNYFNLIFTKTIGMSPGKYRKHLISDFSSK</sequence>
<accession>I9AX80</accession>
<dbReference type="InterPro" id="IPR018060">
    <property type="entry name" value="HTH_AraC"/>
</dbReference>
<dbReference type="PROSITE" id="PS01124">
    <property type="entry name" value="HTH_ARAC_FAMILY_2"/>
    <property type="match status" value="1"/>
</dbReference>
<feature type="domain" description="HTH araC/xylS-type" evidence="4">
    <location>
        <begin position="182"/>
        <end position="280"/>
    </location>
</feature>
<dbReference type="InterPro" id="IPR009057">
    <property type="entry name" value="Homeodomain-like_sf"/>
</dbReference>
<dbReference type="PANTHER" id="PTHR43280">
    <property type="entry name" value="ARAC-FAMILY TRANSCRIPTIONAL REGULATOR"/>
    <property type="match status" value="1"/>
</dbReference>
<evidence type="ECO:0000256" key="2">
    <source>
        <dbReference type="ARBA" id="ARBA00023125"/>
    </source>
</evidence>
<reference evidence="5 6" key="1">
    <citation type="journal article" date="2012" name="J. Bacteriol.">
        <title>Draft Genome Sequences for Two Metal-Reducing Pelosinus fermentans Strains Isolated from a Cr(VI)-Contaminated Site and for Type Strain R7.</title>
        <authorList>
            <person name="Brown S.D."/>
            <person name="Podar M."/>
            <person name="Klingeman D.M."/>
            <person name="Johnson C.M."/>
            <person name="Yang Z.K."/>
            <person name="Utturkar S.M."/>
            <person name="Land M.L."/>
            <person name="Mosher J.J."/>
            <person name="Hurt R.A.Jr."/>
            <person name="Phelps T.J."/>
            <person name="Palumbo A.V."/>
            <person name="Arkin A.P."/>
            <person name="Hazen T.C."/>
            <person name="Elias D.A."/>
        </authorList>
    </citation>
    <scope>NUCLEOTIDE SEQUENCE [LARGE SCALE GENOMIC DNA]</scope>
    <source>
        <strain evidence="5 6">B4</strain>
    </source>
</reference>
<proteinExistence type="predicted"/>
<dbReference type="GO" id="GO:0003700">
    <property type="term" value="F:DNA-binding transcription factor activity"/>
    <property type="evidence" value="ECO:0007669"/>
    <property type="project" value="InterPro"/>
</dbReference>
<evidence type="ECO:0000313" key="6">
    <source>
        <dbReference type="Proteomes" id="UP000004324"/>
    </source>
</evidence>
<keyword evidence="1" id="KW-0805">Transcription regulation</keyword>
<protein>
    <submittedName>
        <fullName evidence="5">AraC protein arabinose-binding/dimerization</fullName>
    </submittedName>
</protein>
<dbReference type="SMART" id="SM00342">
    <property type="entry name" value="HTH_ARAC"/>
    <property type="match status" value="1"/>
</dbReference>
<evidence type="ECO:0000259" key="4">
    <source>
        <dbReference type="PROSITE" id="PS01124"/>
    </source>
</evidence>
<dbReference type="SUPFAM" id="SSF46689">
    <property type="entry name" value="Homeodomain-like"/>
    <property type="match status" value="2"/>
</dbReference>
<dbReference type="InterPro" id="IPR003313">
    <property type="entry name" value="AraC-bd"/>
</dbReference>
<name>I9AX80_9FIRM</name>
<dbReference type="GO" id="GO:0043565">
    <property type="term" value="F:sequence-specific DNA binding"/>
    <property type="evidence" value="ECO:0007669"/>
    <property type="project" value="InterPro"/>
</dbReference>